<sequence length="139" mass="15459">MIKSMYPYLVMNGNGQEAVKFYEHSLGATVLNVQTFGDMPPNPEFPTPEEAKNRVLNAHLKVGDVDLMISDTMPGHPYQVGSHITIALILDNEAETREIFEKLSVGGKVGMPLQQTFWSPLYGSVTDQFGVEWQVSTNK</sequence>
<dbReference type="Pfam" id="PF00903">
    <property type="entry name" value="Glyoxalase"/>
    <property type="match status" value="1"/>
</dbReference>
<comment type="caution">
    <text evidence="2">The sequence shown here is derived from an EMBL/GenBank/DDBJ whole genome shotgun (WGS) entry which is preliminary data.</text>
</comment>
<evidence type="ECO:0000259" key="1">
    <source>
        <dbReference type="Pfam" id="PF00903"/>
    </source>
</evidence>
<dbReference type="EMBL" id="JAFELM010000028">
    <property type="protein sequence ID" value="MBM6617974.1"/>
    <property type="molecule type" value="Genomic_DNA"/>
</dbReference>
<reference evidence="2 3" key="1">
    <citation type="submission" date="2021-02" db="EMBL/GenBank/DDBJ databases">
        <title>Bacillus sp. RD4P76, an endophyte from a halophyte.</title>
        <authorList>
            <person name="Sun J.-Q."/>
        </authorList>
    </citation>
    <scope>NUCLEOTIDE SEQUENCE [LARGE SCALE GENOMIC DNA]</scope>
    <source>
        <strain evidence="2 3">RD4P76</strain>
    </source>
</reference>
<name>A0ABS2DHL2_9BACI</name>
<dbReference type="InterPro" id="IPR029068">
    <property type="entry name" value="Glyas_Bleomycin-R_OHBP_Dase"/>
</dbReference>
<organism evidence="2 3">
    <name type="scientific">Bacillus suaedaesalsae</name>
    <dbReference type="NCBI Taxonomy" id="2810349"/>
    <lineage>
        <taxon>Bacteria</taxon>
        <taxon>Bacillati</taxon>
        <taxon>Bacillota</taxon>
        <taxon>Bacilli</taxon>
        <taxon>Bacillales</taxon>
        <taxon>Bacillaceae</taxon>
        <taxon>Bacillus</taxon>
    </lineage>
</organism>
<dbReference type="CDD" id="cd06588">
    <property type="entry name" value="PhnB_like"/>
    <property type="match status" value="1"/>
</dbReference>
<dbReference type="Proteomes" id="UP001518925">
    <property type="component" value="Unassembled WGS sequence"/>
</dbReference>
<dbReference type="PANTHER" id="PTHR33990">
    <property type="entry name" value="PROTEIN YJDN-RELATED"/>
    <property type="match status" value="1"/>
</dbReference>
<proteinExistence type="predicted"/>
<feature type="domain" description="Glyoxalase/fosfomycin resistance/dioxygenase" evidence="1">
    <location>
        <begin position="10"/>
        <end position="135"/>
    </location>
</feature>
<keyword evidence="3" id="KW-1185">Reference proteome</keyword>
<accession>A0ABS2DHL2</accession>
<dbReference type="InterPro" id="IPR004360">
    <property type="entry name" value="Glyas_Fos-R_dOase_dom"/>
</dbReference>
<evidence type="ECO:0000313" key="3">
    <source>
        <dbReference type="Proteomes" id="UP001518925"/>
    </source>
</evidence>
<gene>
    <name evidence="2" type="ORF">JR050_09870</name>
</gene>
<dbReference type="InterPro" id="IPR028973">
    <property type="entry name" value="PhnB-like"/>
</dbReference>
<evidence type="ECO:0000313" key="2">
    <source>
        <dbReference type="EMBL" id="MBM6617974.1"/>
    </source>
</evidence>
<protein>
    <submittedName>
        <fullName evidence="2">VOC family protein</fullName>
    </submittedName>
</protein>
<dbReference type="SUPFAM" id="SSF54593">
    <property type="entry name" value="Glyoxalase/Bleomycin resistance protein/Dihydroxybiphenyl dioxygenase"/>
    <property type="match status" value="1"/>
</dbReference>
<dbReference type="PANTHER" id="PTHR33990:SF1">
    <property type="entry name" value="PROTEIN YJDN"/>
    <property type="match status" value="1"/>
</dbReference>
<dbReference type="Gene3D" id="3.10.180.10">
    <property type="entry name" value="2,3-Dihydroxybiphenyl 1,2-Dioxygenase, domain 1"/>
    <property type="match status" value="1"/>
</dbReference>
<dbReference type="RefSeq" id="WP_204203323.1">
    <property type="nucleotide sequence ID" value="NZ_JAFELM010000028.1"/>
</dbReference>